<comment type="caution">
    <text evidence="6">The sequence shown here is derived from an EMBL/GenBank/DDBJ whole genome shotgun (WGS) entry which is preliminary data.</text>
</comment>
<evidence type="ECO:0000259" key="5">
    <source>
        <dbReference type="PROSITE" id="PS50977"/>
    </source>
</evidence>
<dbReference type="InterPro" id="IPR009057">
    <property type="entry name" value="Homeodomain-like_sf"/>
</dbReference>
<dbReference type="PRINTS" id="PR00455">
    <property type="entry name" value="HTHTETR"/>
</dbReference>
<feature type="domain" description="HTH tetR-type" evidence="5">
    <location>
        <begin position="6"/>
        <end position="66"/>
    </location>
</feature>
<dbReference type="InterPro" id="IPR023772">
    <property type="entry name" value="DNA-bd_HTH_TetR-type_CS"/>
</dbReference>
<dbReference type="PROSITE" id="PS01081">
    <property type="entry name" value="HTH_TETR_1"/>
    <property type="match status" value="1"/>
</dbReference>
<organism evidence="6 7">
    <name type="scientific">Romeriopsis navalis LEGE 11480</name>
    <dbReference type="NCBI Taxonomy" id="2777977"/>
    <lineage>
        <taxon>Bacteria</taxon>
        <taxon>Bacillati</taxon>
        <taxon>Cyanobacteriota</taxon>
        <taxon>Cyanophyceae</taxon>
        <taxon>Leptolyngbyales</taxon>
        <taxon>Leptolyngbyaceae</taxon>
        <taxon>Romeriopsis</taxon>
        <taxon>Romeriopsis navalis</taxon>
    </lineage>
</organism>
<protein>
    <submittedName>
        <fullName evidence="6">TetR/AcrR family transcriptional regulator</fullName>
    </submittedName>
</protein>
<evidence type="ECO:0000256" key="1">
    <source>
        <dbReference type="ARBA" id="ARBA00023015"/>
    </source>
</evidence>
<dbReference type="GO" id="GO:0000976">
    <property type="term" value="F:transcription cis-regulatory region binding"/>
    <property type="evidence" value="ECO:0007669"/>
    <property type="project" value="TreeGrafter"/>
</dbReference>
<reference evidence="6" key="1">
    <citation type="submission" date="2020-10" db="EMBL/GenBank/DDBJ databases">
        <authorList>
            <person name="Castelo-Branco R."/>
            <person name="Eusebio N."/>
            <person name="Adriana R."/>
            <person name="Vieira A."/>
            <person name="Brugerolle De Fraissinette N."/>
            <person name="Rezende De Castro R."/>
            <person name="Schneider M.P."/>
            <person name="Vasconcelos V."/>
            <person name="Leao P.N."/>
        </authorList>
    </citation>
    <scope>NUCLEOTIDE SEQUENCE</scope>
    <source>
        <strain evidence="6">LEGE 11480</strain>
    </source>
</reference>
<evidence type="ECO:0000256" key="4">
    <source>
        <dbReference type="PROSITE-ProRule" id="PRU00335"/>
    </source>
</evidence>
<evidence type="ECO:0000313" key="7">
    <source>
        <dbReference type="Proteomes" id="UP000625316"/>
    </source>
</evidence>
<dbReference type="AlphaFoldDB" id="A0A928VHF9"/>
<dbReference type="EMBL" id="JADEXQ010000006">
    <property type="protein sequence ID" value="MBE9028686.1"/>
    <property type="molecule type" value="Genomic_DNA"/>
</dbReference>
<dbReference type="PANTHER" id="PTHR30055:SF234">
    <property type="entry name" value="HTH-TYPE TRANSCRIPTIONAL REGULATOR BETI"/>
    <property type="match status" value="1"/>
</dbReference>
<dbReference type="PANTHER" id="PTHR30055">
    <property type="entry name" value="HTH-TYPE TRANSCRIPTIONAL REGULATOR RUTR"/>
    <property type="match status" value="1"/>
</dbReference>
<gene>
    <name evidence="6" type="ORF">IQ266_02800</name>
</gene>
<evidence type="ECO:0000256" key="3">
    <source>
        <dbReference type="ARBA" id="ARBA00023163"/>
    </source>
</evidence>
<keyword evidence="2 4" id="KW-0238">DNA-binding</keyword>
<evidence type="ECO:0000313" key="6">
    <source>
        <dbReference type="EMBL" id="MBE9028686.1"/>
    </source>
</evidence>
<keyword evidence="7" id="KW-1185">Reference proteome</keyword>
<dbReference type="Gene3D" id="1.10.357.10">
    <property type="entry name" value="Tetracycline Repressor, domain 2"/>
    <property type="match status" value="1"/>
</dbReference>
<accession>A0A928VHF9</accession>
<feature type="DNA-binding region" description="H-T-H motif" evidence="4">
    <location>
        <begin position="29"/>
        <end position="48"/>
    </location>
</feature>
<dbReference type="Pfam" id="PF00440">
    <property type="entry name" value="TetR_N"/>
    <property type="match status" value="1"/>
</dbReference>
<name>A0A928VHF9_9CYAN</name>
<keyword evidence="1" id="KW-0805">Transcription regulation</keyword>
<evidence type="ECO:0000256" key="2">
    <source>
        <dbReference type="ARBA" id="ARBA00023125"/>
    </source>
</evidence>
<dbReference type="RefSeq" id="WP_264323510.1">
    <property type="nucleotide sequence ID" value="NZ_JADEXQ010000006.1"/>
</dbReference>
<sequence>MQTLDETKRTAILEAATNRFTRYGVRKTTMQEIAQDVGIAVGTLYLYFKNKKTIIIAVAETFTQSETATDIAKSRKRADRLLKAFLLSRFAVIEAARNSGDHAAELTLAVLKLKPEFKQTQDQRFRATVYQILQKGIDQGIFEINHLEQDLTVFLYSIGYFFPMPTSEQYHVPEADKLAMVIDWFIQKWQP</sequence>
<dbReference type="PROSITE" id="PS50977">
    <property type="entry name" value="HTH_TETR_2"/>
    <property type="match status" value="1"/>
</dbReference>
<dbReference type="Proteomes" id="UP000625316">
    <property type="component" value="Unassembled WGS sequence"/>
</dbReference>
<dbReference type="InterPro" id="IPR001647">
    <property type="entry name" value="HTH_TetR"/>
</dbReference>
<dbReference type="GO" id="GO:0003700">
    <property type="term" value="F:DNA-binding transcription factor activity"/>
    <property type="evidence" value="ECO:0007669"/>
    <property type="project" value="TreeGrafter"/>
</dbReference>
<dbReference type="SUPFAM" id="SSF46689">
    <property type="entry name" value="Homeodomain-like"/>
    <property type="match status" value="1"/>
</dbReference>
<proteinExistence type="predicted"/>
<dbReference type="InterPro" id="IPR050109">
    <property type="entry name" value="HTH-type_TetR-like_transc_reg"/>
</dbReference>
<keyword evidence="3" id="KW-0804">Transcription</keyword>
<dbReference type="Gene3D" id="1.10.10.60">
    <property type="entry name" value="Homeodomain-like"/>
    <property type="match status" value="1"/>
</dbReference>